<gene>
    <name evidence="10" type="primary">LOC124293714</name>
</gene>
<evidence type="ECO:0000256" key="5">
    <source>
        <dbReference type="ARBA" id="ARBA00022723"/>
    </source>
</evidence>
<comment type="cofactor">
    <cofactor evidence="1">
        <name>a divalent metal cation</name>
        <dbReference type="ChEBI" id="CHEBI:60240"/>
    </cofactor>
</comment>
<sequence length="299" mass="34382">MRIIYIYVCKLYNKDDVKRNYDTLMAMVMLLVDIADFEEEDEELLQLRITCKRLRDELNVFNLPDIQFKNLFRVSKDLVRDLVTELRPHLQRERPNGLSVETQVLCAIRFYAVGSYQRAIGQDFALALSQTAVSRCIRSVSVAINDHMLCRWIKFPATPEQREAAKIKFANAPRPFPGAIGAIDCTHVGIVAPKENEEAFVNHHGYHSMNVQMICDPEHRILNVSARFPGSRHDAVIWMQSPVRNLMELCHRQGERQTWLLDDSGYPLEPWLLTPISNAPNGSPEYIYIPLHIVVPAQL</sequence>
<evidence type="ECO:0000313" key="9">
    <source>
        <dbReference type="Proteomes" id="UP000829291"/>
    </source>
</evidence>
<dbReference type="InterPro" id="IPR045249">
    <property type="entry name" value="HARBI1-like"/>
</dbReference>
<keyword evidence="6" id="KW-0378">Hydrolase</keyword>
<evidence type="ECO:0000256" key="4">
    <source>
        <dbReference type="ARBA" id="ARBA00022722"/>
    </source>
</evidence>
<accession>A0ABM3FUQ7</accession>
<dbReference type="Pfam" id="PF13359">
    <property type="entry name" value="DDE_Tnp_4"/>
    <property type="match status" value="1"/>
</dbReference>
<dbReference type="PANTHER" id="PTHR22930">
    <property type="match status" value="1"/>
</dbReference>
<dbReference type="GeneID" id="124293714"/>
<dbReference type="PANTHER" id="PTHR22930:SF289">
    <property type="entry name" value="DDE TNP4 DOMAIN-CONTAINING PROTEIN-RELATED"/>
    <property type="match status" value="1"/>
</dbReference>
<evidence type="ECO:0000256" key="6">
    <source>
        <dbReference type="ARBA" id="ARBA00022801"/>
    </source>
</evidence>
<evidence type="ECO:0000256" key="2">
    <source>
        <dbReference type="ARBA" id="ARBA00004123"/>
    </source>
</evidence>
<keyword evidence="4" id="KW-0540">Nuclease</keyword>
<evidence type="ECO:0000259" key="8">
    <source>
        <dbReference type="Pfam" id="PF13359"/>
    </source>
</evidence>
<dbReference type="InterPro" id="IPR027806">
    <property type="entry name" value="HARBI1_dom"/>
</dbReference>
<name>A0ABM3FUQ7_NEOLC</name>
<dbReference type="RefSeq" id="XP_046591748.1">
    <property type="nucleotide sequence ID" value="XM_046735792.1"/>
</dbReference>
<keyword evidence="9" id="KW-1185">Reference proteome</keyword>
<comment type="subcellular location">
    <subcellularLocation>
        <location evidence="2">Nucleus</location>
    </subcellularLocation>
</comment>
<dbReference type="Proteomes" id="UP000829291">
    <property type="component" value="Chromosome 3"/>
</dbReference>
<evidence type="ECO:0000256" key="7">
    <source>
        <dbReference type="ARBA" id="ARBA00023242"/>
    </source>
</evidence>
<feature type="domain" description="DDE Tnp4" evidence="8">
    <location>
        <begin position="183"/>
        <end position="278"/>
    </location>
</feature>
<keyword evidence="5" id="KW-0479">Metal-binding</keyword>
<evidence type="ECO:0000256" key="3">
    <source>
        <dbReference type="ARBA" id="ARBA00006958"/>
    </source>
</evidence>
<organism evidence="9 10">
    <name type="scientific">Neodiprion lecontei</name>
    <name type="common">Redheaded pine sawfly</name>
    <dbReference type="NCBI Taxonomy" id="441921"/>
    <lineage>
        <taxon>Eukaryota</taxon>
        <taxon>Metazoa</taxon>
        <taxon>Ecdysozoa</taxon>
        <taxon>Arthropoda</taxon>
        <taxon>Hexapoda</taxon>
        <taxon>Insecta</taxon>
        <taxon>Pterygota</taxon>
        <taxon>Neoptera</taxon>
        <taxon>Endopterygota</taxon>
        <taxon>Hymenoptera</taxon>
        <taxon>Tenthredinoidea</taxon>
        <taxon>Diprionidae</taxon>
        <taxon>Diprioninae</taxon>
        <taxon>Neodiprion</taxon>
    </lineage>
</organism>
<protein>
    <submittedName>
        <fullName evidence="10">Nuclease HARBI1</fullName>
    </submittedName>
</protein>
<proteinExistence type="inferred from homology"/>
<keyword evidence="7" id="KW-0539">Nucleus</keyword>
<comment type="similarity">
    <text evidence="3">Belongs to the HARBI1 family.</text>
</comment>
<reference evidence="10" key="1">
    <citation type="submission" date="2025-08" db="UniProtKB">
        <authorList>
            <consortium name="RefSeq"/>
        </authorList>
    </citation>
    <scope>IDENTIFICATION</scope>
    <source>
        <tissue evidence="10">Thorax and Abdomen</tissue>
    </source>
</reference>
<evidence type="ECO:0000256" key="1">
    <source>
        <dbReference type="ARBA" id="ARBA00001968"/>
    </source>
</evidence>
<evidence type="ECO:0000313" key="10">
    <source>
        <dbReference type="RefSeq" id="XP_046591748.1"/>
    </source>
</evidence>